<proteinExistence type="predicted"/>
<evidence type="ECO:0000313" key="1">
    <source>
        <dbReference type="EMBL" id="ARQ20480.1"/>
    </source>
</evidence>
<dbReference type="EMBL" id="KY751926">
    <property type="protein sequence ID" value="ARQ20480.1"/>
    <property type="molecule type" value="Genomic_DNA"/>
</dbReference>
<name>A0A1X9QD58_KLEPN</name>
<dbReference type="AlphaFoldDB" id="A0A1X9QD58"/>
<reference evidence="1" key="1">
    <citation type="submission" date="2017-03" db="EMBL/GenBank/DDBJ databases">
        <title>Diverse plasmids bearing blaCTX-M-15 in Klebsiella pneumoniae ST11 isolates from several Asian countries.</title>
        <authorList>
            <person name="Kim S.Y."/>
        </authorList>
    </citation>
    <scope>NUCLEOTIDE SEQUENCE</scope>
    <source>
        <strain evidence="1">HK02-026</strain>
        <plasmid evidence="1">pHK02-026</plasmid>
    </source>
</reference>
<gene>
    <name evidence="1" type="primary">yffM</name>
</gene>
<accession>A0A1X9QD58</accession>
<organism evidence="1">
    <name type="scientific">Klebsiella pneumoniae</name>
    <dbReference type="NCBI Taxonomy" id="573"/>
    <lineage>
        <taxon>Bacteria</taxon>
        <taxon>Pseudomonadati</taxon>
        <taxon>Pseudomonadota</taxon>
        <taxon>Gammaproteobacteria</taxon>
        <taxon>Enterobacterales</taxon>
        <taxon>Enterobacteriaceae</taxon>
        <taxon>Klebsiella/Raoultella group</taxon>
        <taxon>Klebsiella</taxon>
        <taxon>Klebsiella pneumoniae complex</taxon>
    </lineage>
</organism>
<sequence>MVIRHECPSYCIAQKRVALREFSELVLGTLSLLLEQKTNGKCSASLYDCSEEEKLFVKRLKLIKADIHAQLKACDCDISE</sequence>
<protein>
    <submittedName>
        <fullName evidence="1">CPZ-55 prophage</fullName>
    </submittedName>
</protein>
<keyword evidence="1" id="KW-0614">Plasmid</keyword>
<geneLocation type="plasmid" evidence="1">
    <name>pHK02-026</name>
</geneLocation>